<keyword evidence="1" id="KW-0378">Hydrolase</keyword>
<dbReference type="EMBL" id="JAUNQW010000003">
    <property type="protein sequence ID" value="MDO5456965.1"/>
    <property type="molecule type" value="Genomic_DNA"/>
</dbReference>
<protein>
    <submittedName>
        <fullName evidence="1">Hydrolase</fullName>
    </submittedName>
</protein>
<proteinExistence type="predicted"/>
<comment type="caution">
    <text evidence="1">The sequence shown here is derived from an EMBL/GenBank/DDBJ whole genome shotgun (WGS) entry which is preliminary data.</text>
</comment>
<evidence type="ECO:0000313" key="1">
    <source>
        <dbReference type="EMBL" id="MDO5456965.1"/>
    </source>
</evidence>
<organism evidence="1 2">
    <name type="scientific">Atopococcus tabaci</name>
    <dbReference type="NCBI Taxonomy" id="269774"/>
    <lineage>
        <taxon>Bacteria</taxon>
        <taxon>Bacillati</taxon>
        <taxon>Bacillota</taxon>
        <taxon>Bacilli</taxon>
        <taxon>Lactobacillales</taxon>
        <taxon>Carnobacteriaceae</taxon>
        <taxon>Atopococcus</taxon>
    </lineage>
</organism>
<gene>
    <name evidence="1" type="ORF">Q4F26_01335</name>
</gene>
<dbReference type="GO" id="GO:0016787">
    <property type="term" value="F:hydrolase activity"/>
    <property type="evidence" value="ECO:0007669"/>
    <property type="project" value="UniProtKB-KW"/>
</dbReference>
<accession>A0AA43UBM2</accession>
<dbReference type="Gene3D" id="3.20.20.70">
    <property type="entry name" value="Aldolase class I"/>
    <property type="match status" value="1"/>
</dbReference>
<dbReference type="InterPro" id="IPR013785">
    <property type="entry name" value="Aldolase_TIM"/>
</dbReference>
<dbReference type="AlphaFoldDB" id="A0AA43UBM2"/>
<keyword evidence="2" id="KW-1185">Reference proteome</keyword>
<sequence length="235" mass="25652">MSGKFRPEVNSRLRQDLSMIQKPEVIREASGIIINGQRFKSFIYSTDVATIAYTNADGVLAVYPFTPSSNIIQAIRTASQVPILAGVGGGVTSGSRSANMAMFAESIGAMGVVVNAQTTVETLEMINEVCDIPIVYTVISEYTDIEKRLKAGVQILNVSGGRETNELVKKIRKSYPEIPIIATGGKKEEHILATIQAGANAISFTPPSSSEIFQSKMETYRDRMDIKYEDSNFEI</sequence>
<evidence type="ECO:0000313" key="2">
    <source>
        <dbReference type="Proteomes" id="UP001171751"/>
    </source>
</evidence>
<reference evidence="1" key="1">
    <citation type="submission" date="2023-07" db="EMBL/GenBank/DDBJ databases">
        <title>Between Cages and Wild: Unraveling the Impact of Captivity on Animal Microbiomes and Antimicrobial Resistance.</title>
        <authorList>
            <person name="Schmartz G.P."/>
            <person name="Rehner J."/>
            <person name="Schuff M.J."/>
            <person name="Becker S.L."/>
            <person name="Kravczyk M."/>
            <person name="Gurevich A."/>
            <person name="Francke R."/>
            <person name="Mueller R."/>
            <person name="Keller V."/>
            <person name="Keller A."/>
        </authorList>
    </citation>
    <scope>NUCLEOTIDE SEQUENCE</scope>
    <source>
        <strain evidence="1">S39M_St_73</strain>
    </source>
</reference>
<name>A0AA43UBM2_9LACT</name>
<dbReference type="Proteomes" id="UP001171751">
    <property type="component" value="Unassembled WGS sequence"/>
</dbReference>
<dbReference type="SUPFAM" id="SSF51412">
    <property type="entry name" value="Inosine monophosphate dehydrogenase (IMPDH)"/>
    <property type="match status" value="1"/>
</dbReference>